<keyword evidence="2" id="KW-1185">Reference proteome</keyword>
<dbReference type="EMBL" id="MU253765">
    <property type="protein sequence ID" value="KAG9247683.1"/>
    <property type="molecule type" value="Genomic_DNA"/>
</dbReference>
<name>A0A9P7ZA39_9HELO</name>
<comment type="caution">
    <text evidence="1">The sequence shown here is derived from an EMBL/GenBank/DDBJ whole genome shotgun (WGS) entry which is preliminary data.</text>
</comment>
<sequence>MPAMHQQHPIHGIAISTERLTKMQDGEVVLPTSMWEHSYNHDKLATSLIGLTSNDQLVRSKFATSTDWALYTGLLHLHPRDIHNLISFASYANHLSQQQLIPAEILKMTPRRSFRQRGLMAIETTQGPQIATVGHVARTLPGLYAEARRTGNRRLRPLQQLEQQIKTVNDYDSMTEAMNWLTVKMLVLHQFQFSPQPFGRGLQLQADIFEDLFEAINLASFNGQLSEAISSLSSLVEIFKWVVKLLEHNNGYSPPSARIYNHMIEIVLATLPLLISFMPNGATMALDLLRYLHRVVGKDTGEVATIILSMDTTEITLLYQTAVTIAQLNSDILALKVVQLLSFRVYPPQIQWMVDLY</sequence>
<reference evidence="1" key="1">
    <citation type="journal article" date="2021" name="IMA Fungus">
        <title>Genomic characterization of three marine fungi, including Emericellopsis atlantica sp. nov. with signatures of a generalist lifestyle and marine biomass degradation.</title>
        <authorList>
            <person name="Hagestad O.C."/>
            <person name="Hou L."/>
            <person name="Andersen J.H."/>
            <person name="Hansen E.H."/>
            <person name="Altermark B."/>
            <person name="Li C."/>
            <person name="Kuhnert E."/>
            <person name="Cox R.J."/>
            <person name="Crous P.W."/>
            <person name="Spatafora J.W."/>
            <person name="Lail K."/>
            <person name="Amirebrahimi M."/>
            <person name="Lipzen A."/>
            <person name="Pangilinan J."/>
            <person name="Andreopoulos W."/>
            <person name="Hayes R.D."/>
            <person name="Ng V."/>
            <person name="Grigoriev I.V."/>
            <person name="Jackson S.A."/>
            <person name="Sutton T.D.S."/>
            <person name="Dobson A.D.W."/>
            <person name="Rama T."/>
        </authorList>
    </citation>
    <scope>NUCLEOTIDE SEQUENCE</scope>
    <source>
        <strain evidence="1">TRa3180A</strain>
    </source>
</reference>
<accession>A0A9P7ZA39</accession>
<gene>
    <name evidence="1" type="ORF">BJ878DRAFT_572965</name>
</gene>
<proteinExistence type="predicted"/>
<dbReference type="AlphaFoldDB" id="A0A9P7ZA39"/>
<protein>
    <submittedName>
        <fullName evidence="1">Uncharacterized protein</fullName>
    </submittedName>
</protein>
<dbReference type="Proteomes" id="UP000887226">
    <property type="component" value="Unassembled WGS sequence"/>
</dbReference>
<evidence type="ECO:0000313" key="1">
    <source>
        <dbReference type="EMBL" id="KAG9247683.1"/>
    </source>
</evidence>
<evidence type="ECO:0000313" key="2">
    <source>
        <dbReference type="Proteomes" id="UP000887226"/>
    </source>
</evidence>
<dbReference type="OrthoDB" id="10634719at2759"/>
<organism evidence="1 2">
    <name type="scientific">Calycina marina</name>
    <dbReference type="NCBI Taxonomy" id="1763456"/>
    <lineage>
        <taxon>Eukaryota</taxon>
        <taxon>Fungi</taxon>
        <taxon>Dikarya</taxon>
        <taxon>Ascomycota</taxon>
        <taxon>Pezizomycotina</taxon>
        <taxon>Leotiomycetes</taxon>
        <taxon>Helotiales</taxon>
        <taxon>Pezizellaceae</taxon>
        <taxon>Calycina</taxon>
    </lineage>
</organism>